<evidence type="ECO:0000256" key="1">
    <source>
        <dbReference type="ARBA" id="ARBA00022737"/>
    </source>
</evidence>
<dbReference type="PANTHER" id="PTHR24171">
    <property type="entry name" value="ANKYRIN REPEAT DOMAIN-CONTAINING PROTEIN 39-RELATED"/>
    <property type="match status" value="1"/>
</dbReference>
<gene>
    <name evidence="5" type="ORF">QQ008_08625</name>
</gene>
<proteinExistence type="predicted"/>
<dbReference type="InterPro" id="IPR002110">
    <property type="entry name" value="Ankyrin_rpt"/>
</dbReference>
<dbReference type="PROSITE" id="PS50088">
    <property type="entry name" value="ANK_REPEAT"/>
    <property type="match status" value="1"/>
</dbReference>
<dbReference type="InterPro" id="IPR036770">
    <property type="entry name" value="Ankyrin_rpt-contain_sf"/>
</dbReference>
<dbReference type="RefSeq" id="WP_346751445.1">
    <property type="nucleotide sequence ID" value="NZ_JAUJEA010000002.1"/>
</dbReference>
<dbReference type="SMART" id="SM00248">
    <property type="entry name" value="ANK"/>
    <property type="match status" value="1"/>
</dbReference>
<evidence type="ECO:0000256" key="2">
    <source>
        <dbReference type="ARBA" id="ARBA00023043"/>
    </source>
</evidence>
<dbReference type="Proteomes" id="UP001172082">
    <property type="component" value="Unassembled WGS sequence"/>
</dbReference>
<dbReference type="PROSITE" id="PS50297">
    <property type="entry name" value="ANK_REP_REGION"/>
    <property type="match status" value="1"/>
</dbReference>
<dbReference type="Gene3D" id="1.25.40.20">
    <property type="entry name" value="Ankyrin repeat-containing domain"/>
    <property type="match status" value="1"/>
</dbReference>
<protein>
    <submittedName>
        <fullName evidence="5">Ankyrin repeat domain-containing protein</fullName>
    </submittedName>
</protein>
<dbReference type="Pfam" id="PF12796">
    <property type="entry name" value="Ank_2"/>
    <property type="match status" value="1"/>
</dbReference>
<evidence type="ECO:0000256" key="4">
    <source>
        <dbReference type="SAM" id="MobiDB-lite"/>
    </source>
</evidence>
<keyword evidence="6" id="KW-1185">Reference proteome</keyword>
<organism evidence="5 6">
    <name type="scientific">Splendidivirga corallicola</name>
    <dbReference type="NCBI Taxonomy" id="3051826"/>
    <lineage>
        <taxon>Bacteria</taxon>
        <taxon>Pseudomonadati</taxon>
        <taxon>Bacteroidota</taxon>
        <taxon>Cytophagia</taxon>
        <taxon>Cytophagales</taxon>
        <taxon>Splendidivirgaceae</taxon>
        <taxon>Splendidivirga</taxon>
    </lineage>
</organism>
<feature type="region of interest" description="Disordered" evidence="4">
    <location>
        <begin position="48"/>
        <end position="80"/>
    </location>
</feature>
<sequence length="80" mass="9175">MFRYDDIVELLINTKANINNYEGAGMTALMFAAQNNHPDIVKKLYSTGANPHMKDKNRETVPDKAIKNDHESITRWPEDL</sequence>
<comment type="caution">
    <text evidence="5">The sequence shown here is derived from an EMBL/GenBank/DDBJ whole genome shotgun (WGS) entry which is preliminary data.</text>
</comment>
<keyword evidence="2 3" id="KW-0040">ANK repeat</keyword>
<dbReference type="EMBL" id="JAUJEA010000002">
    <property type="protein sequence ID" value="MDN5201423.1"/>
    <property type="molecule type" value="Genomic_DNA"/>
</dbReference>
<feature type="compositionally biased region" description="Basic and acidic residues" evidence="4">
    <location>
        <begin position="52"/>
        <end position="80"/>
    </location>
</feature>
<keyword evidence="1" id="KW-0677">Repeat</keyword>
<evidence type="ECO:0000256" key="3">
    <source>
        <dbReference type="PROSITE-ProRule" id="PRU00023"/>
    </source>
</evidence>
<reference evidence="5" key="1">
    <citation type="submission" date="2023-06" db="EMBL/GenBank/DDBJ databases">
        <title>Genomic of Parafulvivirga corallium.</title>
        <authorList>
            <person name="Wang G."/>
        </authorList>
    </citation>
    <scope>NUCLEOTIDE SEQUENCE</scope>
    <source>
        <strain evidence="5">BMA10</strain>
    </source>
</reference>
<name>A0ABT8KNY6_9BACT</name>
<accession>A0ABT8KNY6</accession>
<feature type="repeat" description="ANK" evidence="3">
    <location>
        <begin position="24"/>
        <end position="56"/>
    </location>
</feature>
<evidence type="ECO:0000313" key="6">
    <source>
        <dbReference type="Proteomes" id="UP001172082"/>
    </source>
</evidence>
<evidence type="ECO:0000313" key="5">
    <source>
        <dbReference type="EMBL" id="MDN5201423.1"/>
    </source>
</evidence>
<dbReference type="SUPFAM" id="SSF48403">
    <property type="entry name" value="Ankyrin repeat"/>
    <property type="match status" value="1"/>
</dbReference>